<keyword evidence="3" id="KW-0804">Transcription</keyword>
<dbReference type="SUPFAM" id="SSF52172">
    <property type="entry name" value="CheY-like"/>
    <property type="match status" value="1"/>
</dbReference>
<evidence type="ECO:0000256" key="1">
    <source>
        <dbReference type="ARBA" id="ARBA00022553"/>
    </source>
</evidence>
<dbReference type="InterPro" id="IPR050595">
    <property type="entry name" value="Bact_response_regulator"/>
</dbReference>
<organism evidence="6 7">
    <name type="scientific">Microvirga vignae</name>
    <dbReference type="NCBI Taxonomy" id="1225564"/>
    <lineage>
        <taxon>Bacteria</taxon>
        <taxon>Pseudomonadati</taxon>
        <taxon>Pseudomonadota</taxon>
        <taxon>Alphaproteobacteria</taxon>
        <taxon>Hyphomicrobiales</taxon>
        <taxon>Methylobacteriaceae</taxon>
        <taxon>Microvirga</taxon>
    </lineage>
</organism>
<keyword evidence="7" id="KW-1185">Reference proteome</keyword>
<dbReference type="PANTHER" id="PTHR44591:SF3">
    <property type="entry name" value="RESPONSE REGULATORY DOMAIN-CONTAINING PROTEIN"/>
    <property type="match status" value="1"/>
</dbReference>
<evidence type="ECO:0000256" key="2">
    <source>
        <dbReference type="ARBA" id="ARBA00023015"/>
    </source>
</evidence>
<dbReference type="EMBL" id="LCYG01000020">
    <property type="protein sequence ID" value="KLK93437.1"/>
    <property type="molecule type" value="Genomic_DNA"/>
</dbReference>
<dbReference type="Proteomes" id="UP000035489">
    <property type="component" value="Unassembled WGS sequence"/>
</dbReference>
<keyword evidence="1 4" id="KW-0597">Phosphoprotein</keyword>
<name>A0A0H1RLD3_9HYPH</name>
<gene>
    <name evidence="6" type="ORF">AA309_08945</name>
</gene>
<sequence length="131" mass="14811">MTPTEIKEPPVVLIVEDEPLVRMTAADELEEAGFHVLEAANARVALAVLEARSDEVQVLFTDVDMPDSTDRMALAEQVHQRWPHIRLLISSGYAPPHPDEIPDDGHFMPKPYRGATPVRHIHEMTGRFRNR</sequence>
<evidence type="ECO:0000256" key="4">
    <source>
        <dbReference type="PROSITE-ProRule" id="PRU00169"/>
    </source>
</evidence>
<dbReference type="PANTHER" id="PTHR44591">
    <property type="entry name" value="STRESS RESPONSE REGULATOR PROTEIN 1"/>
    <property type="match status" value="1"/>
</dbReference>
<accession>A0A0H1RLD3</accession>
<evidence type="ECO:0000313" key="7">
    <source>
        <dbReference type="Proteomes" id="UP000035489"/>
    </source>
</evidence>
<dbReference type="PROSITE" id="PS50110">
    <property type="entry name" value="RESPONSE_REGULATORY"/>
    <property type="match status" value="1"/>
</dbReference>
<proteinExistence type="predicted"/>
<reference evidence="6 7" key="1">
    <citation type="submission" date="2015-05" db="EMBL/GenBank/DDBJ databases">
        <title>Draft genome sequence of Microvirga vignae strain BR3299, a novel nitrogen fixing bacteria isolated from Brazil semi-aired region.</title>
        <authorList>
            <person name="Zilli J.E."/>
            <person name="Passos S.R."/>
            <person name="Leite J."/>
            <person name="Baldani J.I."/>
            <person name="Xavier G.R."/>
            <person name="Rumjaneck N.G."/>
            <person name="Simoes-Araujo J.L."/>
        </authorList>
    </citation>
    <scope>NUCLEOTIDE SEQUENCE [LARGE SCALE GENOMIC DNA]</scope>
    <source>
        <strain evidence="6 7">BR3299</strain>
    </source>
</reference>
<dbReference type="SMART" id="SM00448">
    <property type="entry name" value="REC"/>
    <property type="match status" value="1"/>
</dbReference>
<dbReference type="InterPro" id="IPR011006">
    <property type="entry name" value="CheY-like_superfamily"/>
</dbReference>
<evidence type="ECO:0000313" key="6">
    <source>
        <dbReference type="EMBL" id="KLK93437.1"/>
    </source>
</evidence>
<feature type="modified residue" description="4-aspartylphosphate" evidence="4">
    <location>
        <position position="62"/>
    </location>
</feature>
<comment type="caution">
    <text evidence="6">The sequence shown here is derived from an EMBL/GenBank/DDBJ whole genome shotgun (WGS) entry which is preliminary data.</text>
</comment>
<evidence type="ECO:0000259" key="5">
    <source>
        <dbReference type="PROSITE" id="PS50110"/>
    </source>
</evidence>
<evidence type="ECO:0000256" key="3">
    <source>
        <dbReference type="ARBA" id="ARBA00023163"/>
    </source>
</evidence>
<dbReference type="AlphaFoldDB" id="A0A0H1RLD3"/>
<dbReference type="PATRIC" id="fig|1225564.3.peg.2406"/>
<protein>
    <submittedName>
        <fullName evidence="6">Response regulator receiver protein</fullName>
    </submittedName>
</protein>
<dbReference type="STRING" id="1225564.AA309_08945"/>
<dbReference type="Pfam" id="PF00072">
    <property type="entry name" value="Response_reg"/>
    <property type="match status" value="1"/>
</dbReference>
<dbReference type="InterPro" id="IPR001789">
    <property type="entry name" value="Sig_transdc_resp-reg_receiver"/>
</dbReference>
<keyword evidence="2" id="KW-0805">Transcription regulation</keyword>
<dbReference type="RefSeq" id="WP_047188643.1">
    <property type="nucleotide sequence ID" value="NZ_LCYG01000020.1"/>
</dbReference>
<feature type="domain" description="Response regulatory" evidence="5">
    <location>
        <begin position="11"/>
        <end position="125"/>
    </location>
</feature>
<dbReference type="Gene3D" id="3.40.50.2300">
    <property type="match status" value="1"/>
</dbReference>
<dbReference type="GO" id="GO:0000160">
    <property type="term" value="P:phosphorelay signal transduction system"/>
    <property type="evidence" value="ECO:0007669"/>
    <property type="project" value="InterPro"/>
</dbReference>